<feature type="region of interest" description="Disordered" evidence="1">
    <location>
        <begin position="139"/>
        <end position="170"/>
    </location>
</feature>
<reference evidence="2" key="2">
    <citation type="submission" date="2020-05" db="UniProtKB">
        <authorList>
            <consortium name="EnsemblMetazoa"/>
        </authorList>
    </citation>
    <scope>IDENTIFICATION</scope>
    <source>
        <strain evidence="2">maculatus3</strain>
    </source>
</reference>
<evidence type="ECO:0000313" key="3">
    <source>
        <dbReference type="Proteomes" id="UP000075901"/>
    </source>
</evidence>
<protein>
    <submittedName>
        <fullName evidence="2">Uncharacterized protein</fullName>
    </submittedName>
</protein>
<organism evidence="2 3">
    <name type="scientific">Anopheles maculatus</name>
    <dbReference type="NCBI Taxonomy" id="74869"/>
    <lineage>
        <taxon>Eukaryota</taxon>
        <taxon>Metazoa</taxon>
        <taxon>Ecdysozoa</taxon>
        <taxon>Arthropoda</taxon>
        <taxon>Hexapoda</taxon>
        <taxon>Insecta</taxon>
        <taxon>Pterygota</taxon>
        <taxon>Neoptera</taxon>
        <taxon>Endopterygota</taxon>
        <taxon>Diptera</taxon>
        <taxon>Nematocera</taxon>
        <taxon>Culicoidea</taxon>
        <taxon>Culicidae</taxon>
        <taxon>Anophelinae</taxon>
        <taxon>Anopheles</taxon>
        <taxon>Anopheles maculatus group</taxon>
    </lineage>
</organism>
<accession>A0A182SHR6</accession>
<feature type="compositionally biased region" description="Polar residues" evidence="1">
    <location>
        <begin position="200"/>
        <end position="221"/>
    </location>
</feature>
<feature type="compositionally biased region" description="Polar residues" evidence="1">
    <location>
        <begin position="20"/>
        <end position="35"/>
    </location>
</feature>
<dbReference type="Proteomes" id="UP000075901">
    <property type="component" value="Unassembled WGS sequence"/>
</dbReference>
<feature type="region of interest" description="Disordered" evidence="1">
    <location>
        <begin position="1"/>
        <end position="120"/>
    </location>
</feature>
<feature type="compositionally biased region" description="Low complexity" evidence="1">
    <location>
        <begin position="86"/>
        <end position="103"/>
    </location>
</feature>
<dbReference type="VEuPathDB" id="VectorBase:AMAM007047"/>
<feature type="region of interest" description="Disordered" evidence="1">
    <location>
        <begin position="183"/>
        <end position="221"/>
    </location>
</feature>
<dbReference type="EnsemblMetazoa" id="AMAM007047-RA">
    <property type="protein sequence ID" value="AMAM007047-PA"/>
    <property type="gene ID" value="AMAM007047"/>
</dbReference>
<sequence>MNAVPTGGPPKAANQLPPHGTNSSWVQNWAATNGNSTTSSRTSSPALGNTQPTPMPPMSGASKPVSVSSEAARVYATNGPNNNNLPPMASSQSQPPPATVSQSLQSGPTTAAGLINVSPNNNWSSGKMTAAGINLVNTPPKSASGMSTPLNASTPTLTGPTVLSGQQQTMQKLTASVQDLTLQRPPALGNGAQAGGTVPLPQNQQQMSTPMTNGNSGQTGP</sequence>
<name>A0A182SHR6_9DIPT</name>
<dbReference type="AlphaFoldDB" id="A0A182SHR6"/>
<proteinExistence type="predicted"/>
<evidence type="ECO:0000313" key="2">
    <source>
        <dbReference type="EnsemblMetazoa" id="AMAM007047-PA"/>
    </source>
</evidence>
<reference evidence="3" key="1">
    <citation type="submission" date="2013-09" db="EMBL/GenBank/DDBJ databases">
        <title>The Genome Sequence of Anopheles maculatus species B.</title>
        <authorList>
            <consortium name="The Broad Institute Genomics Platform"/>
            <person name="Neafsey D.E."/>
            <person name="Besansky N."/>
            <person name="Howell P."/>
            <person name="Walton C."/>
            <person name="Young S.K."/>
            <person name="Zeng Q."/>
            <person name="Gargeya S."/>
            <person name="Fitzgerald M."/>
            <person name="Haas B."/>
            <person name="Abouelleil A."/>
            <person name="Allen A.W."/>
            <person name="Alvarado L."/>
            <person name="Arachchi H.M."/>
            <person name="Berlin A.M."/>
            <person name="Chapman S.B."/>
            <person name="Gainer-Dewar J."/>
            <person name="Goldberg J."/>
            <person name="Griggs A."/>
            <person name="Gujja S."/>
            <person name="Hansen M."/>
            <person name="Howarth C."/>
            <person name="Imamovic A."/>
            <person name="Ireland A."/>
            <person name="Larimer J."/>
            <person name="McCowan C."/>
            <person name="Murphy C."/>
            <person name="Pearson M."/>
            <person name="Poon T.W."/>
            <person name="Priest M."/>
            <person name="Roberts A."/>
            <person name="Saif S."/>
            <person name="Shea T."/>
            <person name="Sisk P."/>
            <person name="Sykes S."/>
            <person name="Wortman J."/>
            <person name="Nusbaum C."/>
            <person name="Birren B."/>
        </authorList>
    </citation>
    <scope>NUCLEOTIDE SEQUENCE [LARGE SCALE GENOMIC DNA]</scope>
    <source>
        <strain evidence="3">maculatus3</strain>
    </source>
</reference>
<keyword evidence="3" id="KW-1185">Reference proteome</keyword>
<evidence type="ECO:0000256" key="1">
    <source>
        <dbReference type="SAM" id="MobiDB-lite"/>
    </source>
</evidence>